<dbReference type="Proteomes" id="UP000251889">
    <property type="component" value="Unassembled WGS sequence"/>
</dbReference>
<organism evidence="2 3">
    <name type="scientific">Pseudochryseolinea flava</name>
    <dbReference type="NCBI Taxonomy" id="2059302"/>
    <lineage>
        <taxon>Bacteria</taxon>
        <taxon>Pseudomonadati</taxon>
        <taxon>Bacteroidota</taxon>
        <taxon>Cytophagia</taxon>
        <taxon>Cytophagales</taxon>
        <taxon>Fulvivirgaceae</taxon>
        <taxon>Pseudochryseolinea</taxon>
    </lineage>
</organism>
<feature type="chain" id="PRO_5016704151" description="Lipoprotein" evidence="1">
    <location>
        <begin position="19"/>
        <end position="249"/>
    </location>
</feature>
<evidence type="ECO:0000313" key="3">
    <source>
        <dbReference type="Proteomes" id="UP000251889"/>
    </source>
</evidence>
<keyword evidence="3" id="KW-1185">Reference proteome</keyword>
<evidence type="ECO:0000256" key="1">
    <source>
        <dbReference type="SAM" id="SignalP"/>
    </source>
</evidence>
<dbReference type="RefSeq" id="WP_112747340.1">
    <property type="nucleotide sequence ID" value="NZ_QMFY01000006.1"/>
</dbReference>
<dbReference type="PROSITE" id="PS51257">
    <property type="entry name" value="PROKAR_LIPOPROTEIN"/>
    <property type="match status" value="1"/>
</dbReference>
<dbReference type="AlphaFoldDB" id="A0A364Y1N3"/>
<evidence type="ECO:0000313" key="2">
    <source>
        <dbReference type="EMBL" id="RAW00540.1"/>
    </source>
</evidence>
<sequence length="249" mass="27061">MKITKALLLAAATIVASACSDDDDDKKSSLESAKFSLANKSTVVTAPAGLQNSDDEHAMQANAWIQMANGMTQYFGFFEFPEGAAKSGSRITASNARVKEAGDVLVYTWEDEQSGMSVAYQVSETSDRFVWEIFTKETGENWLKVVHAEEKKDQSAGSFKVFDTEGEDPSKVVLAYEWSTSGDIFTVEFNDGTDQNSWTVEVNTKTGAGSVVAVVDGAKMYEMTWDAAGNGTWAFYEDGEVSDSGTWEA</sequence>
<protein>
    <recommendedName>
        <fullName evidence="4">Lipoprotein</fullName>
    </recommendedName>
</protein>
<dbReference type="OrthoDB" id="981262at2"/>
<feature type="signal peptide" evidence="1">
    <location>
        <begin position="1"/>
        <end position="18"/>
    </location>
</feature>
<name>A0A364Y1N3_9BACT</name>
<proteinExistence type="predicted"/>
<dbReference type="EMBL" id="QMFY01000006">
    <property type="protein sequence ID" value="RAW00540.1"/>
    <property type="molecule type" value="Genomic_DNA"/>
</dbReference>
<reference evidence="2 3" key="1">
    <citation type="submission" date="2018-06" db="EMBL/GenBank/DDBJ databases">
        <title>Chryseolinea flavus sp. nov., a member of the phylum Bacteroidetes isolated from soil.</title>
        <authorList>
            <person name="Li Y."/>
            <person name="Wang J."/>
        </authorList>
    </citation>
    <scope>NUCLEOTIDE SEQUENCE [LARGE SCALE GENOMIC DNA]</scope>
    <source>
        <strain evidence="2 3">SDU1-6</strain>
    </source>
</reference>
<accession>A0A364Y1N3</accession>
<comment type="caution">
    <text evidence="2">The sequence shown here is derived from an EMBL/GenBank/DDBJ whole genome shotgun (WGS) entry which is preliminary data.</text>
</comment>
<keyword evidence="1" id="KW-0732">Signal</keyword>
<gene>
    <name evidence="2" type="ORF">DQQ10_13150</name>
</gene>
<evidence type="ECO:0008006" key="4">
    <source>
        <dbReference type="Google" id="ProtNLM"/>
    </source>
</evidence>